<organism evidence="2 3">
    <name type="scientific">Crucibulum laeve</name>
    <dbReference type="NCBI Taxonomy" id="68775"/>
    <lineage>
        <taxon>Eukaryota</taxon>
        <taxon>Fungi</taxon>
        <taxon>Dikarya</taxon>
        <taxon>Basidiomycota</taxon>
        <taxon>Agaricomycotina</taxon>
        <taxon>Agaricomycetes</taxon>
        <taxon>Agaricomycetidae</taxon>
        <taxon>Agaricales</taxon>
        <taxon>Agaricineae</taxon>
        <taxon>Nidulariaceae</taxon>
        <taxon>Crucibulum</taxon>
    </lineage>
</organism>
<dbReference type="AlphaFoldDB" id="A0A5C3MI50"/>
<gene>
    <name evidence="2" type="ORF">BDQ12DRAFT_640450</name>
</gene>
<dbReference type="EMBL" id="ML213590">
    <property type="protein sequence ID" value="TFK44036.1"/>
    <property type="molecule type" value="Genomic_DNA"/>
</dbReference>
<feature type="domain" description="DUF6593" evidence="1">
    <location>
        <begin position="32"/>
        <end position="174"/>
    </location>
</feature>
<protein>
    <recommendedName>
        <fullName evidence="1">DUF6593 domain-containing protein</fullName>
    </recommendedName>
</protein>
<dbReference type="Proteomes" id="UP000308652">
    <property type="component" value="Unassembled WGS sequence"/>
</dbReference>
<dbReference type="Pfam" id="PF20236">
    <property type="entry name" value="DUF6593"/>
    <property type="match status" value="1"/>
</dbReference>
<evidence type="ECO:0000313" key="3">
    <source>
        <dbReference type="Proteomes" id="UP000308652"/>
    </source>
</evidence>
<proteinExistence type="predicted"/>
<dbReference type="InterPro" id="IPR046528">
    <property type="entry name" value="DUF6593"/>
</dbReference>
<keyword evidence="3" id="KW-1185">Reference proteome</keyword>
<reference evidence="2 3" key="1">
    <citation type="journal article" date="2019" name="Nat. Ecol. Evol.">
        <title>Megaphylogeny resolves global patterns of mushroom evolution.</title>
        <authorList>
            <person name="Varga T."/>
            <person name="Krizsan K."/>
            <person name="Foldi C."/>
            <person name="Dima B."/>
            <person name="Sanchez-Garcia M."/>
            <person name="Sanchez-Ramirez S."/>
            <person name="Szollosi G.J."/>
            <person name="Szarkandi J.G."/>
            <person name="Papp V."/>
            <person name="Albert L."/>
            <person name="Andreopoulos W."/>
            <person name="Angelini C."/>
            <person name="Antonin V."/>
            <person name="Barry K.W."/>
            <person name="Bougher N.L."/>
            <person name="Buchanan P."/>
            <person name="Buyck B."/>
            <person name="Bense V."/>
            <person name="Catcheside P."/>
            <person name="Chovatia M."/>
            <person name="Cooper J."/>
            <person name="Damon W."/>
            <person name="Desjardin D."/>
            <person name="Finy P."/>
            <person name="Geml J."/>
            <person name="Haridas S."/>
            <person name="Hughes K."/>
            <person name="Justo A."/>
            <person name="Karasinski D."/>
            <person name="Kautmanova I."/>
            <person name="Kiss B."/>
            <person name="Kocsube S."/>
            <person name="Kotiranta H."/>
            <person name="LaButti K.M."/>
            <person name="Lechner B.E."/>
            <person name="Liimatainen K."/>
            <person name="Lipzen A."/>
            <person name="Lukacs Z."/>
            <person name="Mihaltcheva S."/>
            <person name="Morgado L.N."/>
            <person name="Niskanen T."/>
            <person name="Noordeloos M.E."/>
            <person name="Ohm R.A."/>
            <person name="Ortiz-Santana B."/>
            <person name="Ovrebo C."/>
            <person name="Racz N."/>
            <person name="Riley R."/>
            <person name="Savchenko A."/>
            <person name="Shiryaev A."/>
            <person name="Soop K."/>
            <person name="Spirin V."/>
            <person name="Szebenyi C."/>
            <person name="Tomsovsky M."/>
            <person name="Tulloss R.E."/>
            <person name="Uehling J."/>
            <person name="Grigoriev I.V."/>
            <person name="Vagvolgyi C."/>
            <person name="Papp T."/>
            <person name="Martin F.M."/>
            <person name="Miettinen O."/>
            <person name="Hibbett D.S."/>
            <person name="Nagy L.G."/>
        </authorList>
    </citation>
    <scope>NUCLEOTIDE SEQUENCE [LARGE SCALE GENOMIC DNA]</scope>
    <source>
        <strain evidence="2 3">CBS 166.37</strain>
    </source>
</reference>
<evidence type="ECO:0000259" key="1">
    <source>
        <dbReference type="Pfam" id="PF20236"/>
    </source>
</evidence>
<sequence length="183" mass="20955">MPNFGMPYFLEDKTGKLTGSEFDDMHDRMHFVYRCTARDSTRTAYMIYNTTRGTEASFTKPIAALDFGPGNSLGSICFDPQVNIPMKKYLTKTSTLGSSKDRKFVASDGQEYRWRWRYKEDQEWTCTNGRDYLIAYYNLKPAGEPEYENSAGCMLTVEEPYGNLAGDMLASLMIMRHIAAYNI</sequence>
<evidence type="ECO:0000313" key="2">
    <source>
        <dbReference type="EMBL" id="TFK44036.1"/>
    </source>
</evidence>
<accession>A0A5C3MI50</accession>
<dbReference type="OrthoDB" id="3242031at2759"/>
<name>A0A5C3MI50_9AGAR</name>